<dbReference type="AlphaFoldDB" id="A0A7J6YC39"/>
<feature type="transmembrane region" description="Helical" evidence="1">
    <location>
        <begin position="104"/>
        <end position="123"/>
    </location>
</feature>
<keyword evidence="1" id="KW-0812">Transmembrane</keyword>
<feature type="transmembrane region" description="Helical" evidence="1">
    <location>
        <begin position="6"/>
        <end position="25"/>
    </location>
</feature>
<evidence type="ECO:0000313" key="3">
    <source>
        <dbReference type="Proteomes" id="UP000583944"/>
    </source>
</evidence>
<sequence>MPVPQFFFFFCFFLILLALEVHALRSHSVLWSCGDGEKMMLRRVKFVSLAPLCMGATFFHPLVFFYYYSVCFCAWPVAGVNPHAAICLCRCVGVSLLQSGSARAIGIIIIIAAALFVVVLRIWHPQRKSCHIAAIQSQLHPRGKPQACRDVPCEAISPSDATKDGRTGDCGGVGSRKESDASLPGNCRHRPCDPCLVEVRCVSTILFDER</sequence>
<evidence type="ECO:0000256" key="1">
    <source>
        <dbReference type="SAM" id="Phobius"/>
    </source>
</evidence>
<feature type="transmembrane region" description="Helical" evidence="1">
    <location>
        <begin position="46"/>
        <end position="68"/>
    </location>
</feature>
<evidence type="ECO:0000313" key="2">
    <source>
        <dbReference type="EMBL" id="KAF5224301.1"/>
    </source>
</evidence>
<reference evidence="2 3" key="1">
    <citation type="journal article" date="2019" name="Genome Biol. Evol.">
        <title>Nanopore Sequencing Significantly Improves Genome Assembly of the Protozoan Parasite Trypanosoma cruzi.</title>
        <authorList>
            <person name="Diaz-Viraque F."/>
            <person name="Pita S."/>
            <person name="Greif G."/>
            <person name="de Souza R.C.M."/>
            <person name="Iraola G."/>
            <person name="Robello C."/>
        </authorList>
    </citation>
    <scope>NUCLEOTIDE SEQUENCE [LARGE SCALE GENOMIC DNA]</scope>
    <source>
        <strain evidence="2 3">Berenice</strain>
    </source>
</reference>
<comment type="caution">
    <text evidence="2">The sequence shown here is derived from an EMBL/GenBank/DDBJ whole genome shotgun (WGS) entry which is preliminary data.</text>
</comment>
<dbReference type="EMBL" id="JABDHM010000013">
    <property type="protein sequence ID" value="KAF5224301.1"/>
    <property type="molecule type" value="Genomic_DNA"/>
</dbReference>
<proteinExistence type="predicted"/>
<protein>
    <submittedName>
        <fullName evidence="2">Uncharacterized protein</fullName>
    </submittedName>
</protein>
<accession>A0A7J6YC39</accession>
<dbReference type="VEuPathDB" id="TriTrypDB:ECC02_002557"/>
<keyword evidence="1" id="KW-0472">Membrane</keyword>
<dbReference type="Proteomes" id="UP000583944">
    <property type="component" value="Unassembled WGS sequence"/>
</dbReference>
<name>A0A7J6YC39_TRYCR</name>
<organism evidence="2 3">
    <name type="scientific">Trypanosoma cruzi</name>
    <dbReference type="NCBI Taxonomy" id="5693"/>
    <lineage>
        <taxon>Eukaryota</taxon>
        <taxon>Discoba</taxon>
        <taxon>Euglenozoa</taxon>
        <taxon>Kinetoplastea</taxon>
        <taxon>Metakinetoplastina</taxon>
        <taxon>Trypanosomatida</taxon>
        <taxon>Trypanosomatidae</taxon>
        <taxon>Trypanosoma</taxon>
        <taxon>Schizotrypanum</taxon>
    </lineage>
</organism>
<keyword evidence="1" id="KW-1133">Transmembrane helix</keyword>
<gene>
    <name evidence="2" type="ORF">ECC02_002557</name>
</gene>